<comment type="caution">
    <text evidence="2">The sequence shown here is derived from an EMBL/GenBank/DDBJ whole genome shotgun (WGS) entry which is preliminary data.</text>
</comment>
<organism evidence="2 3">
    <name type="scientific">Streptomyces subrutilus</name>
    <dbReference type="NCBI Taxonomy" id="36818"/>
    <lineage>
        <taxon>Bacteria</taxon>
        <taxon>Bacillati</taxon>
        <taxon>Actinomycetota</taxon>
        <taxon>Actinomycetes</taxon>
        <taxon>Kitasatosporales</taxon>
        <taxon>Streptomycetaceae</taxon>
        <taxon>Streptomyces</taxon>
    </lineage>
</organism>
<evidence type="ECO:0000313" key="2">
    <source>
        <dbReference type="EMBL" id="OEJ30516.1"/>
    </source>
</evidence>
<dbReference type="Proteomes" id="UP000095705">
    <property type="component" value="Unassembled WGS sequence"/>
</dbReference>
<keyword evidence="3" id="KW-1185">Reference proteome</keyword>
<feature type="region of interest" description="Disordered" evidence="1">
    <location>
        <begin position="53"/>
        <end position="75"/>
    </location>
</feature>
<evidence type="ECO:0000256" key="1">
    <source>
        <dbReference type="SAM" id="MobiDB-lite"/>
    </source>
</evidence>
<accession>A0A1E5PLQ6</accession>
<sequence length="75" mass="7909">MPYEEPRPHAVVRRADRPGALGWALRAPGEAHDARFGWNTDVEPPAAGTVTGYGAGHDLVGQNRTPGLHAADGGR</sequence>
<dbReference type="EMBL" id="MEHK01000001">
    <property type="protein sequence ID" value="OEJ30516.1"/>
    <property type="molecule type" value="Genomic_DNA"/>
</dbReference>
<protein>
    <submittedName>
        <fullName evidence="2">Uncharacterized protein</fullName>
    </submittedName>
</protein>
<reference evidence="2 3" key="1">
    <citation type="submission" date="2016-08" db="EMBL/GenBank/DDBJ databases">
        <title>The complete genome of Streptomyces subrutilus 10-1-1.</title>
        <authorList>
            <person name="Chen X."/>
        </authorList>
    </citation>
    <scope>NUCLEOTIDE SEQUENCE [LARGE SCALE GENOMIC DNA]</scope>
    <source>
        <strain evidence="2 3">10-1-1</strain>
    </source>
</reference>
<gene>
    <name evidence="2" type="ORF">BGK67_03365</name>
</gene>
<dbReference type="STRING" id="36818.BGK67_03365"/>
<evidence type="ECO:0000313" key="3">
    <source>
        <dbReference type="Proteomes" id="UP000095705"/>
    </source>
</evidence>
<dbReference type="AlphaFoldDB" id="A0A1E5PLQ6"/>
<name>A0A1E5PLQ6_9ACTN</name>
<proteinExistence type="predicted"/>